<dbReference type="SUPFAM" id="SSF53383">
    <property type="entry name" value="PLP-dependent transferases"/>
    <property type="match status" value="1"/>
</dbReference>
<dbReference type="Pfam" id="PF00282">
    <property type="entry name" value="Pyridoxal_deC"/>
    <property type="match status" value="1"/>
</dbReference>
<proteinExistence type="inferred from homology"/>
<accession>A0A193C417</accession>
<keyword evidence="3" id="KW-0210">Decarboxylase</keyword>
<dbReference type="RefSeq" id="WP_044850868.1">
    <property type="nucleotide sequence ID" value="NZ_CP016174.1"/>
</dbReference>
<dbReference type="PRINTS" id="PR00800">
    <property type="entry name" value="YHDCRBOXLASE"/>
</dbReference>
<dbReference type="STRING" id="31958.SD37_28835"/>
<dbReference type="Gene3D" id="3.40.640.10">
    <property type="entry name" value="Type I PLP-dependent aspartate aminotransferase-like (Major domain)"/>
    <property type="match status" value="1"/>
</dbReference>
<evidence type="ECO:0000256" key="5">
    <source>
        <dbReference type="ARBA" id="ARBA00023194"/>
    </source>
</evidence>
<evidence type="ECO:0000256" key="3">
    <source>
        <dbReference type="ARBA" id="ARBA00022793"/>
    </source>
</evidence>
<comment type="similarity">
    <text evidence="2 8">Belongs to the group II decarboxylase family.</text>
</comment>
<evidence type="ECO:0000256" key="7">
    <source>
        <dbReference type="PIRSR" id="PIRSR602129-50"/>
    </source>
</evidence>
<evidence type="ECO:0000313" key="10">
    <source>
        <dbReference type="Proteomes" id="UP000093695"/>
    </source>
</evidence>
<keyword evidence="10" id="KW-1185">Reference proteome</keyword>
<dbReference type="InterPro" id="IPR015422">
    <property type="entry name" value="PyrdxlP-dep_Trfase_small"/>
</dbReference>
<evidence type="ECO:0000256" key="8">
    <source>
        <dbReference type="RuleBase" id="RU000382"/>
    </source>
</evidence>
<dbReference type="KEGG" id="aori:SD37_28835"/>
<dbReference type="GO" id="GO:0019752">
    <property type="term" value="P:carboxylic acid metabolic process"/>
    <property type="evidence" value="ECO:0007669"/>
    <property type="project" value="InterPro"/>
</dbReference>
<evidence type="ECO:0000256" key="4">
    <source>
        <dbReference type="ARBA" id="ARBA00022898"/>
    </source>
</evidence>
<organism evidence="9 10">
    <name type="scientific">Amycolatopsis orientalis</name>
    <name type="common">Nocardia orientalis</name>
    <dbReference type="NCBI Taxonomy" id="31958"/>
    <lineage>
        <taxon>Bacteria</taxon>
        <taxon>Bacillati</taxon>
        <taxon>Actinomycetota</taxon>
        <taxon>Actinomycetes</taxon>
        <taxon>Pseudonocardiales</taxon>
        <taxon>Pseudonocardiaceae</taxon>
        <taxon>Amycolatopsis</taxon>
    </lineage>
</organism>
<comment type="cofactor">
    <cofactor evidence="1 7 8">
        <name>pyridoxal 5'-phosphate</name>
        <dbReference type="ChEBI" id="CHEBI:597326"/>
    </cofactor>
</comment>
<evidence type="ECO:0000256" key="1">
    <source>
        <dbReference type="ARBA" id="ARBA00001933"/>
    </source>
</evidence>
<reference evidence="9 10" key="1">
    <citation type="journal article" date="2015" name="Genome Announc.">
        <title>Draft Genome Sequence of Norvancomycin-Producing Strain Amycolatopsis orientalis CPCC200066.</title>
        <authorList>
            <person name="Lei X."/>
            <person name="Yuan F."/>
            <person name="Shi Y."/>
            <person name="Li X."/>
            <person name="Wang L."/>
            <person name="Hong B."/>
        </authorList>
    </citation>
    <scope>NUCLEOTIDE SEQUENCE [LARGE SCALE GENOMIC DNA]</scope>
    <source>
        <strain evidence="9 10">B-37</strain>
    </source>
</reference>
<evidence type="ECO:0000256" key="2">
    <source>
        <dbReference type="ARBA" id="ARBA00009533"/>
    </source>
</evidence>
<keyword evidence="6 8" id="KW-0456">Lyase</keyword>
<keyword evidence="4 7" id="KW-0663">Pyridoxal phosphate</keyword>
<sequence length="446" mass="48121">MLPLEPSDAELRELGTTALEFVASFVAGLPGKPAHDPGAFAADLSITDNARPVGELLDTVRAAAALGVETAGPRYLGYIPAGGLITSAIAGLLTSALNRFGTVADMAPGLVAIEESVLRWLCREFGLPPGSGGVLTTGASLATLTAVVAARRTPDGTLYVSEHTHVCVAKAAAIAGLPPESVRIVPVDDDLRMDPLAAARMIDQDRRRGLVPFLIAGTAGTTDTGAVDSLAELAGLARREDLWFHVDGAYGGAFQLTGRGRARFAGIEQADSITLDPHKGLFLPYGIGALLVRDTATLDRAYHRQAAYYQDLGQREGLPDYAHRGLELTRDHRGLRVWLPLRLHGVHAFREALDEKLDLAAQAYEQLLRFPGLELLGPPQLSTVVFRLRAGDGPTERLFDEIRARRRYFLTSTRIRGRFFIRLCVLSHRTHAEHVLGAVEEIRSLI</sequence>
<keyword evidence="5" id="KW-0045">Antibiotic biosynthesis</keyword>
<dbReference type="InterPro" id="IPR010977">
    <property type="entry name" value="Aromatic_deC"/>
</dbReference>
<dbReference type="InterPro" id="IPR002129">
    <property type="entry name" value="PyrdxlP-dep_de-COase"/>
</dbReference>
<dbReference type="PANTHER" id="PTHR11999">
    <property type="entry name" value="GROUP II PYRIDOXAL-5-PHOSPHATE DECARBOXYLASE"/>
    <property type="match status" value="1"/>
</dbReference>
<dbReference type="Proteomes" id="UP000093695">
    <property type="component" value="Chromosome"/>
</dbReference>
<dbReference type="GO" id="GO:0004058">
    <property type="term" value="F:aromatic-L-amino-acid decarboxylase activity"/>
    <property type="evidence" value="ECO:0007669"/>
    <property type="project" value="UniProtKB-ARBA"/>
</dbReference>
<evidence type="ECO:0000256" key="6">
    <source>
        <dbReference type="ARBA" id="ARBA00023239"/>
    </source>
</evidence>
<protein>
    <submittedName>
        <fullName evidence="9">Amino acid decarboxylase</fullName>
    </submittedName>
</protein>
<dbReference type="Gene3D" id="3.90.1150.170">
    <property type="match status" value="1"/>
</dbReference>
<dbReference type="GO" id="GO:0006520">
    <property type="term" value="P:amino acid metabolic process"/>
    <property type="evidence" value="ECO:0007669"/>
    <property type="project" value="InterPro"/>
</dbReference>
<dbReference type="PANTHER" id="PTHR11999:SF70">
    <property type="entry name" value="MIP05841P"/>
    <property type="match status" value="1"/>
</dbReference>
<evidence type="ECO:0000313" key="9">
    <source>
        <dbReference type="EMBL" id="ANN19227.1"/>
    </source>
</evidence>
<dbReference type="AlphaFoldDB" id="A0A193C417"/>
<name>A0A193C417_AMYOR</name>
<gene>
    <name evidence="9" type="ORF">SD37_28835</name>
</gene>
<dbReference type="Gene3D" id="3.90.1150.10">
    <property type="entry name" value="Aspartate Aminotransferase, domain 1"/>
    <property type="match status" value="1"/>
</dbReference>
<dbReference type="EMBL" id="CP016174">
    <property type="protein sequence ID" value="ANN19227.1"/>
    <property type="molecule type" value="Genomic_DNA"/>
</dbReference>
<dbReference type="GO" id="GO:0030170">
    <property type="term" value="F:pyridoxal phosphate binding"/>
    <property type="evidence" value="ECO:0007669"/>
    <property type="project" value="InterPro"/>
</dbReference>
<dbReference type="GO" id="GO:0017000">
    <property type="term" value="P:antibiotic biosynthetic process"/>
    <property type="evidence" value="ECO:0007669"/>
    <property type="project" value="UniProtKB-KW"/>
</dbReference>
<dbReference type="GO" id="GO:0005737">
    <property type="term" value="C:cytoplasm"/>
    <property type="evidence" value="ECO:0007669"/>
    <property type="project" value="TreeGrafter"/>
</dbReference>
<feature type="modified residue" description="N6-(pyridoxal phosphate)lysine" evidence="7">
    <location>
        <position position="279"/>
    </location>
</feature>
<dbReference type="InterPro" id="IPR015421">
    <property type="entry name" value="PyrdxlP-dep_Trfase_major"/>
</dbReference>
<dbReference type="InterPro" id="IPR015424">
    <property type="entry name" value="PyrdxlP-dep_Trfase"/>
</dbReference>